<dbReference type="FunFam" id="1.10.510.10:FF:001512">
    <property type="entry name" value="Receptor tyrosine-protein kinase erbB-2"/>
    <property type="match status" value="1"/>
</dbReference>
<dbReference type="GO" id="GO:0005524">
    <property type="term" value="F:ATP binding"/>
    <property type="evidence" value="ECO:0007669"/>
    <property type="project" value="UniProtKB-KW"/>
</dbReference>
<comment type="caution">
    <text evidence="11">The sequence shown here is derived from an EMBL/GenBank/DDBJ whole genome shotgun (WGS) entry which is preliminary data.</text>
</comment>
<dbReference type="Gene3D" id="1.10.510.10">
    <property type="entry name" value="Transferase(Phosphotransferase) domain 1"/>
    <property type="match status" value="1"/>
</dbReference>
<dbReference type="Gene3D" id="3.30.200.20">
    <property type="entry name" value="Phosphorylase Kinase, domain 1"/>
    <property type="match status" value="1"/>
</dbReference>
<dbReference type="PROSITE" id="PS00109">
    <property type="entry name" value="PROTEIN_KINASE_TYR"/>
    <property type="match status" value="1"/>
</dbReference>
<dbReference type="CDD" id="cd00192">
    <property type="entry name" value="PTKc"/>
    <property type="match status" value="1"/>
</dbReference>
<dbReference type="Proteomes" id="UP000218231">
    <property type="component" value="Unassembled WGS sequence"/>
</dbReference>
<comment type="subcellular location">
    <subcellularLocation>
        <location evidence="1">Endomembrane system</location>
    </subcellularLocation>
</comment>
<dbReference type="GO" id="GO:0061564">
    <property type="term" value="P:axon development"/>
    <property type="evidence" value="ECO:0007669"/>
    <property type="project" value="UniProtKB-ARBA"/>
</dbReference>
<name>A0A2A2K5M6_9BILA</name>
<evidence type="ECO:0000256" key="1">
    <source>
        <dbReference type="ARBA" id="ARBA00004308"/>
    </source>
</evidence>
<gene>
    <name evidence="11" type="ORF">WR25_01552</name>
</gene>
<keyword evidence="6" id="KW-0067">ATP-binding</keyword>
<keyword evidence="4" id="KW-0547">Nucleotide-binding</keyword>
<evidence type="ECO:0000256" key="5">
    <source>
        <dbReference type="ARBA" id="ARBA00022777"/>
    </source>
</evidence>
<proteinExistence type="predicted"/>
<keyword evidence="8" id="KW-0829">Tyrosine-protein kinase</keyword>
<keyword evidence="5" id="KW-0418">Kinase</keyword>
<organism evidence="11 12">
    <name type="scientific">Diploscapter pachys</name>
    <dbReference type="NCBI Taxonomy" id="2018661"/>
    <lineage>
        <taxon>Eukaryota</taxon>
        <taxon>Metazoa</taxon>
        <taxon>Ecdysozoa</taxon>
        <taxon>Nematoda</taxon>
        <taxon>Chromadorea</taxon>
        <taxon>Rhabditida</taxon>
        <taxon>Rhabditina</taxon>
        <taxon>Rhabditomorpha</taxon>
        <taxon>Rhabditoidea</taxon>
        <taxon>Rhabditidae</taxon>
        <taxon>Diploscapter</taxon>
    </lineage>
</organism>
<dbReference type="Pfam" id="PF07714">
    <property type="entry name" value="PK_Tyr_Ser-Thr"/>
    <property type="match status" value="1"/>
</dbReference>
<dbReference type="PANTHER" id="PTHR24416:SF600">
    <property type="entry name" value="PDGF- AND VEGF-RECEPTOR RELATED, ISOFORM J"/>
    <property type="match status" value="1"/>
</dbReference>
<dbReference type="SUPFAM" id="SSF56112">
    <property type="entry name" value="Protein kinase-like (PK-like)"/>
    <property type="match status" value="1"/>
</dbReference>
<evidence type="ECO:0000259" key="10">
    <source>
        <dbReference type="PROSITE" id="PS50011"/>
    </source>
</evidence>
<evidence type="ECO:0000256" key="9">
    <source>
        <dbReference type="ARBA" id="ARBA00051243"/>
    </source>
</evidence>
<sequence length="286" mass="33257">MYECSNIQLENELRDAWMIEPSKVETQEDRLLGKGAFSEVAVKRLQGHATDRDREDFYREIEIMKRLEYNLHIVSMYGYVPSKFVPLMILEYCKLGDILKYLTDNEENFKSYVASKDIVHRDLAARNVLLTKSHKAKIADFGLAIKSDESDQVARGLLPLKWTAPEAFTNFDFSSKSDVWSFGVTLYEFYSLGQRPYQDIASSDLVNYLREGNRLPKPELCPDEMYELMEKCWNMNPEDRLSFDELKSEISKCLLMITNYYGYLEAHEDSDSDNLSDIYPVSTNLE</sequence>
<dbReference type="InterPro" id="IPR020635">
    <property type="entry name" value="Tyr_kinase_cat_dom"/>
</dbReference>
<dbReference type="GO" id="GO:0007169">
    <property type="term" value="P:cell surface receptor protein tyrosine kinase signaling pathway"/>
    <property type="evidence" value="ECO:0007669"/>
    <property type="project" value="TreeGrafter"/>
</dbReference>
<protein>
    <recommendedName>
        <fullName evidence="2">receptor protein-tyrosine kinase</fullName>
        <ecNumber evidence="2">2.7.10.1</ecNumber>
    </recommendedName>
</protein>
<dbReference type="OrthoDB" id="535945at2759"/>
<evidence type="ECO:0000256" key="6">
    <source>
        <dbReference type="ARBA" id="ARBA00022840"/>
    </source>
</evidence>
<feature type="domain" description="Protein kinase" evidence="10">
    <location>
        <begin position="1"/>
        <end position="264"/>
    </location>
</feature>
<evidence type="ECO:0000256" key="7">
    <source>
        <dbReference type="ARBA" id="ARBA00023136"/>
    </source>
</evidence>
<keyword evidence="3" id="KW-0808">Transferase</keyword>
<keyword evidence="12" id="KW-1185">Reference proteome</keyword>
<dbReference type="InterPro" id="IPR008266">
    <property type="entry name" value="Tyr_kinase_AS"/>
</dbReference>
<evidence type="ECO:0000313" key="12">
    <source>
        <dbReference type="Proteomes" id="UP000218231"/>
    </source>
</evidence>
<dbReference type="SMART" id="SM00219">
    <property type="entry name" value="TyrKc"/>
    <property type="match status" value="1"/>
</dbReference>
<dbReference type="GO" id="GO:0043235">
    <property type="term" value="C:receptor complex"/>
    <property type="evidence" value="ECO:0007669"/>
    <property type="project" value="TreeGrafter"/>
</dbReference>
<dbReference type="GO" id="GO:0004714">
    <property type="term" value="F:transmembrane receptor protein tyrosine kinase activity"/>
    <property type="evidence" value="ECO:0007669"/>
    <property type="project" value="UniProtKB-EC"/>
</dbReference>
<dbReference type="EC" id="2.7.10.1" evidence="2"/>
<comment type="catalytic activity">
    <reaction evidence="9">
        <text>L-tyrosyl-[protein] + ATP = O-phospho-L-tyrosyl-[protein] + ADP + H(+)</text>
        <dbReference type="Rhea" id="RHEA:10596"/>
        <dbReference type="Rhea" id="RHEA-COMP:10136"/>
        <dbReference type="Rhea" id="RHEA-COMP:20101"/>
        <dbReference type="ChEBI" id="CHEBI:15378"/>
        <dbReference type="ChEBI" id="CHEBI:30616"/>
        <dbReference type="ChEBI" id="CHEBI:46858"/>
        <dbReference type="ChEBI" id="CHEBI:61978"/>
        <dbReference type="ChEBI" id="CHEBI:456216"/>
        <dbReference type="EC" id="2.7.10.1"/>
    </reaction>
</comment>
<accession>A0A2A2K5M6</accession>
<evidence type="ECO:0000256" key="2">
    <source>
        <dbReference type="ARBA" id="ARBA00011902"/>
    </source>
</evidence>
<dbReference type="GO" id="GO:0012505">
    <property type="term" value="C:endomembrane system"/>
    <property type="evidence" value="ECO:0007669"/>
    <property type="project" value="UniProtKB-SubCell"/>
</dbReference>
<evidence type="ECO:0000313" key="11">
    <source>
        <dbReference type="EMBL" id="PAV69210.1"/>
    </source>
</evidence>
<dbReference type="EMBL" id="LIAE01009574">
    <property type="protein sequence ID" value="PAV69210.1"/>
    <property type="molecule type" value="Genomic_DNA"/>
</dbReference>
<evidence type="ECO:0000256" key="3">
    <source>
        <dbReference type="ARBA" id="ARBA00022679"/>
    </source>
</evidence>
<dbReference type="InterPro" id="IPR050122">
    <property type="entry name" value="RTK"/>
</dbReference>
<dbReference type="PANTHER" id="PTHR24416">
    <property type="entry name" value="TYROSINE-PROTEIN KINASE RECEPTOR"/>
    <property type="match status" value="1"/>
</dbReference>
<dbReference type="InterPro" id="IPR011009">
    <property type="entry name" value="Kinase-like_dom_sf"/>
</dbReference>
<dbReference type="InterPro" id="IPR001245">
    <property type="entry name" value="Ser-Thr/Tyr_kinase_cat_dom"/>
</dbReference>
<evidence type="ECO:0000256" key="4">
    <source>
        <dbReference type="ARBA" id="ARBA00022741"/>
    </source>
</evidence>
<dbReference type="AlphaFoldDB" id="A0A2A2K5M6"/>
<dbReference type="PROSITE" id="PS50011">
    <property type="entry name" value="PROTEIN_KINASE_DOM"/>
    <property type="match status" value="1"/>
</dbReference>
<dbReference type="STRING" id="2018661.A0A2A2K5M6"/>
<dbReference type="InterPro" id="IPR000719">
    <property type="entry name" value="Prot_kinase_dom"/>
</dbReference>
<dbReference type="GO" id="GO:0005886">
    <property type="term" value="C:plasma membrane"/>
    <property type="evidence" value="ECO:0007669"/>
    <property type="project" value="TreeGrafter"/>
</dbReference>
<reference evidence="11 12" key="1">
    <citation type="journal article" date="2017" name="Curr. Biol.">
        <title>Genome architecture and evolution of a unichromosomal asexual nematode.</title>
        <authorList>
            <person name="Fradin H."/>
            <person name="Zegar C."/>
            <person name="Gutwein M."/>
            <person name="Lucas J."/>
            <person name="Kovtun M."/>
            <person name="Corcoran D."/>
            <person name="Baugh L.R."/>
            <person name="Kiontke K."/>
            <person name="Gunsalus K."/>
            <person name="Fitch D.H."/>
            <person name="Piano F."/>
        </authorList>
    </citation>
    <scope>NUCLEOTIDE SEQUENCE [LARGE SCALE GENOMIC DNA]</scope>
    <source>
        <strain evidence="11">PF1309</strain>
    </source>
</reference>
<evidence type="ECO:0000256" key="8">
    <source>
        <dbReference type="ARBA" id="ARBA00023137"/>
    </source>
</evidence>
<dbReference type="GO" id="GO:0048680">
    <property type="term" value="P:positive regulation of axon regeneration"/>
    <property type="evidence" value="ECO:0007669"/>
    <property type="project" value="UniProtKB-ARBA"/>
</dbReference>
<dbReference type="EMBL" id="LIAE01009574">
    <property type="protein sequence ID" value="PAV69209.1"/>
    <property type="molecule type" value="Genomic_DNA"/>
</dbReference>
<keyword evidence="7" id="KW-0472">Membrane</keyword>